<proteinExistence type="predicted"/>
<dbReference type="AlphaFoldDB" id="A0AAW2GZS3"/>
<reference evidence="1 2" key="1">
    <citation type="submission" date="2023-03" db="EMBL/GenBank/DDBJ databases">
        <title>High recombination rates correlate with genetic variation in Cardiocondyla obscurior ants.</title>
        <authorList>
            <person name="Errbii M."/>
        </authorList>
    </citation>
    <scope>NUCLEOTIDE SEQUENCE [LARGE SCALE GENOMIC DNA]</scope>
    <source>
        <strain evidence="1">Alpha-2009</strain>
        <tissue evidence="1">Whole body</tissue>
    </source>
</reference>
<gene>
    <name evidence="1" type="ORF">PUN28_000486</name>
</gene>
<comment type="caution">
    <text evidence="1">The sequence shown here is derived from an EMBL/GenBank/DDBJ whole genome shotgun (WGS) entry which is preliminary data.</text>
</comment>
<keyword evidence="2" id="KW-1185">Reference proteome</keyword>
<protein>
    <submittedName>
        <fullName evidence="1">Uncharacterized protein</fullName>
    </submittedName>
</protein>
<organism evidence="1 2">
    <name type="scientific">Cardiocondyla obscurior</name>
    <dbReference type="NCBI Taxonomy" id="286306"/>
    <lineage>
        <taxon>Eukaryota</taxon>
        <taxon>Metazoa</taxon>
        <taxon>Ecdysozoa</taxon>
        <taxon>Arthropoda</taxon>
        <taxon>Hexapoda</taxon>
        <taxon>Insecta</taxon>
        <taxon>Pterygota</taxon>
        <taxon>Neoptera</taxon>
        <taxon>Endopterygota</taxon>
        <taxon>Hymenoptera</taxon>
        <taxon>Apocrita</taxon>
        <taxon>Aculeata</taxon>
        <taxon>Formicoidea</taxon>
        <taxon>Formicidae</taxon>
        <taxon>Myrmicinae</taxon>
        <taxon>Cardiocondyla</taxon>
    </lineage>
</organism>
<dbReference type="EMBL" id="JADYXP020000001">
    <property type="protein sequence ID" value="KAL0132799.1"/>
    <property type="molecule type" value="Genomic_DNA"/>
</dbReference>
<dbReference type="Proteomes" id="UP001430953">
    <property type="component" value="Unassembled WGS sequence"/>
</dbReference>
<sequence>MCKSTNRIRVHERTSFVIVSSGYMEILLKFANYLKELIFLKMISIKLLSSLRSFLITFHTNGKVTFYADSLRLLYGRLRGRESFRITSLIKSSCSKKSALSTSVLQDLGRPCLAASKRTLFAHSITRWKNLLFHDIWKVFIRIVKRRLDKTRKIGGSFICPLYEYTADEIREISSVSFARRSSRLRCSEAFAGFFSFSKKIMYLRVNFFFFSGKYTTFFYGVSVPGLVLHVVNIHADGQTIFVGNCGISRERNLMLLHILF</sequence>
<accession>A0AAW2GZS3</accession>
<name>A0AAW2GZS3_9HYME</name>
<evidence type="ECO:0000313" key="1">
    <source>
        <dbReference type="EMBL" id="KAL0132799.1"/>
    </source>
</evidence>
<evidence type="ECO:0000313" key="2">
    <source>
        <dbReference type="Proteomes" id="UP001430953"/>
    </source>
</evidence>